<keyword evidence="3" id="KW-1185">Reference proteome</keyword>
<feature type="region of interest" description="Disordered" evidence="1">
    <location>
        <begin position="21"/>
        <end position="56"/>
    </location>
</feature>
<dbReference type="Proteomes" id="UP001596074">
    <property type="component" value="Unassembled WGS sequence"/>
</dbReference>
<accession>A0ABW0ZY04</accession>
<organism evidence="2 3">
    <name type="scientific">Actinomadura rugatobispora</name>
    <dbReference type="NCBI Taxonomy" id="1994"/>
    <lineage>
        <taxon>Bacteria</taxon>
        <taxon>Bacillati</taxon>
        <taxon>Actinomycetota</taxon>
        <taxon>Actinomycetes</taxon>
        <taxon>Streptosporangiales</taxon>
        <taxon>Thermomonosporaceae</taxon>
        <taxon>Actinomadura</taxon>
    </lineage>
</organism>
<gene>
    <name evidence="2" type="ORF">ACFPZN_17375</name>
</gene>
<proteinExistence type="predicted"/>
<comment type="caution">
    <text evidence="2">The sequence shown here is derived from an EMBL/GenBank/DDBJ whole genome shotgun (WGS) entry which is preliminary data.</text>
</comment>
<dbReference type="EMBL" id="JBHSON010000021">
    <property type="protein sequence ID" value="MFC5747403.1"/>
    <property type="molecule type" value="Genomic_DNA"/>
</dbReference>
<feature type="compositionally biased region" description="Basic and acidic residues" evidence="1">
    <location>
        <begin position="43"/>
        <end position="52"/>
    </location>
</feature>
<name>A0ABW0ZY04_9ACTN</name>
<dbReference type="RefSeq" id="WP_378283019.1">
    <property type="nucleotide sequence ID" value="NZ_JBHSON010000021.1"/>
</dbReference>
<protein>
    <submittedName>
        <fullName evidence="2">Uncharacterized protein</fullName>
    </submittedName>
</protein>
<reference evidence="3" key="1">
    <citation type="journal article" date="2019" name="Int. J. Syst. Evol. Microbiol.">
        <title>The Global Catalogue of Microorganisms (GCM) 10K type strain sequencing project: providing services to taxonomists for standard genome sequencing and annotation.</title>
        <authorList>
            <consortium name="The Broad Institute Genomics Platform"/>
            <consortium name="The Broad Institute Genome Sequencing Center for Infectious Disease"/>
            <person name="Wu L."/>
            <person name="Ma J."/>
        </authorList>
    </citation>
    <scope>NUCLEOTIDE SEQUENCE [LARGE SCALE GENOMIC DNA]</scope>
    <source>
        <strain evidence="3">KCTC 42087</strain>
    </source>
</reference>
<evidence type="ECO:0000256" key="1">
    <source>
        <dbReference type="SAM" id="MobiDB-lite"/>
    </source>
</evidence>
<evidence type="ECO:0000313" key="3">
    <source>
        <dbReference type="Proteomes" id="UP001596074"/>
    </source>
</evidence>
<evidence type="ECO:0000313" key="2">
    <source>
        <dbReference type="EMBL" id="MFC5747403.1"/>
    </source>
</evidence>
<sequence>MRRLFDVISQAKRAATLAAAPTAFGDSSADDGEASARPGCSEAARHVGEPSRSRGTSAEPVVVRYLDVTGPGLSSGTEALLCGLHEGRLLAGRAA</sequence>